<feature type="compositionally biased region" description="Acidic residues" evidence="16">
    <location>
        <begin position="725"/>
        <end position="760"/>
    </location>
</feature>
<feature type="coiled-coil region" evidence="15">
    <location>
        <begin position="1132"/>
        <end position="1162"/>
    </location>
</feature>
<feature type="compositionally biased region" description="Basic and acidic residues" evidence="16">
    <location>
        <begin position="1017"/>
        <end position="1031"/>
    </location>
</feature>
<evidence type="ECO:0000256" key="9">
    <source>
        <dbReference type="ARBA" id="ARBA00051415"/>
    </source>
</evidence>
<evidence type="ECO:0000256" key="12">
    <source>
        <dbReference type="ARBA" id="ARBA00071505"/>
    </source>
</evidence>
<dbReference type="Pfam" id="PF01342">
    <property type="entry name" value="SAND"/>
    <property type="match status" value="1"/>
</dbReference>
<evidence type="ECO:0000256" key="11">
    <source>
        <dbReference type="ARBA" id="ARBA00066430"/>
    </source>
</evidence>
<dbReference type="Gene3D" id="1.50.10.10">
    <property type="match status" value="1"/>
</dbReference>
<comment type="function">
    <text evidence="10">Catalyzes the hydrolysis of glucose from the disaccharide unit linked to hydroxylysine residues of collagen and collagen-like proteins.</text>
</comment>
<protein>
    <recommendedName>
        <fullName evidence="12">Protein-glucosylgalactosylhydroxylysine glucosidase</fullName>
        <ecNumber evidence="11">3.2.1.107</ecNumber>
    </recommendedName>
    <alternativeName>
        <fullName evidence="13">Acid trehalase-like protein 1</fullName>
    </alternativeName>
</protein>
<accession>A0A556THZ7</accession>
<dbReference type="FunFam" id="1.50.10.10:FF:000023">
    <property type="entry name" value="Protein-glucosylgalactosylhydroxylysine glucosidase"/>
    <property type="match status" value="1"/>
</dbReference>
<dbReference type="InterPro" id="IPR005195">
    <property type="entry name" value="Glyco_hydro_65_M"/>
</dbReference>
<evidence type="ECO:0000256" key="1">
    <source>
        <dbReference type="ARBA" id="ARBA00006768"/>
    </source>
</evidence>
<keyword evidence="8" id="KW-0326">Glycosidase</keyword>
<dbReference type="EC" id="3.2.1.107" evidence="11"/>
<evidence type="ECO:0000256" key="14">
    <source>
        <dbReference type="PROSITE-ProRule" id="PRU00134"/>
    </source>
</evidence>
<dbReference type="GO" id="GO:0005975">
    <property type="term" value="P:carbohydrate metabolic process"/>
    <property type="evidence" value="ECO:0007669"/>
    <property type="project" value="InterPro"/>
</dbReference>
<organism evidence="19 20">
    <name type="scientific">Bagarius yarrelli</name>
    <name type="common">Goonch</name>
    <name type="synonym">Bagrus yarrelli</name>
    <dbReference type="NCBI Taxonomy" id="175774"/>
    <lineage>
        <taxon>Eukaryota</taxon>
        <taxon>Metazoa</taxon>
        <taxon>Chordata</taxon>
        <taxon>Craniata</taxon>
        <taxon>Vertebrata</taxon>
        <taxon>Euteleostomi</taxon>
        <taxon>Actinopterygii</taxon>
        <taxon>Neopterygii</taxon>
        <taxon>Teleostei</taxon>
        <taxon>Ostariophysi</taxon>
        <taxon>Siluriformes</taxon>
        <taxon>Sisoridae</taxon>
        <taxon>Sisorinae</taxon>
        <taxon>Bagarius</taxon>
    </lineage>
</organism>
<dbReference type="GO" id="GO:0008270">
    <property type="term" value="F:zinc ion binding"/>
    <property type="evidence" value="ECO:0007669"/>
    <property type="project" value="UniProtKB-KW"/>
</dbReference>
<feature type="domain" description="SAND" evidence="17">
    <location>
        <begin position="892"/>
        <end position="972"/>
    </location>
</feature>
<feature type="domain" description="MYND-type" evidence="18">
    <location>
        <begin position="1171"/>
        <end position="1207"/>
    </location>
</feature>
<evidence type="ECO:0000313" key="19">
    <source>
        <dbReference type="EMBL" id="TSK13471.1"/>
    </source>
</evidence>
<sequence length="1232" mass="135540">MNPDPADPYIFSTHSLPSNDRYLPPLTNGTLGWRVFGKVLHKSGVYNGEGGACHRADIPCPLAVRMKVEEGEHTYSLDTHTGIFTHSVLTPYMEATQVFYAHRQYPSLLVMEVMLKRQESSKEAITVKLESSFTPDSNDIVFEKAADYEGRRHIFGHTITAEVPGVPCPSVHLIWSPLTSDVTLQPSQSQSSWSFLVAVAESSEIAQSVFDTGLELIQHDDLRSSHIRAWAELWHGSSVELVGPKPLKQAVIGCMFYLLSAFPSLIETPTPFWGISPGGLSNGGSGEQQDYWGHMFWDQDTWMYPGIAVFHPNMAKAVLKYRMQTLKGAQVNAQMQGYKGLKFPWESAVSGQEVCPLGYIAQQEIHINGDIALAFRLYLYLTRDIKLFKEGGASEVVWGIADYWVSRVIWDSSDQHYHLKGVMPPDEYNQNVDNSVYTNTVAKYSLQFAVDLAKMLQHPAPSEWQEVADKLKIPFDPELRYHPEFDGYKIGSKVKQADTILLGFPLEMPMSPEVRRNDLEYYEPVTDPLGPAMTWSMFAVGWLELGEAKKAQQLLQKCYKNIQGPFQVWSEVSDGSGAVNFLTGIGGFLQTVLFGVQKDCLTFSPLIPDEISQLNLKGIFYLGNKLDWEVKKQEVSVVARKQAKDSSSAESYPLEIVLERSGDRIPLNPVVHWRSERGGVGCRFVSFGCVRLQSGAAVLNEMDASEAAVKRLGLTGAEEEKAGGLEEDEEEEEEEGDEDEEEEEEEEEGERSESEPDDAEVCTMPGMAEAANIAIAESLPNTDDGEAPFAGRVPQSQVTTVTVSDVQSADDNVFSTSVATAASIPEHVLGRTTLQIGDSLSTQKATLIVVHADGSIVDATGLKATAAPMTPGSQNPSTPMTPNHEKDVNKYNWDLSVYDNELPVRCRNTSGVLYKNRLGSGGKGRCIKYNNNWYTPTEFEGLAGRASSKDWKRSIRYAGRPLQCLIQERILNPHAASCTCVACCDDMAVNKDGSFGGDSISMTGPVRLFVPYKRRKKESERPASPEKKEAPSPKNITLAPGATFTVTPSGQLTTTGTLTFDRTANGDTTTIISDSPAPSDVFSSTAVLTTLPALTVIPQPPIFQAKVPSAAGVTNGLETSEQRTWLYLEETANTLLNTVQQLKALIAQARQASQASSNLEKSNCSRKDHTCVNCGREASSECAGCHKVHYCSNFCQKKDWKDHQHSCSQPNVAVGVHDEAHIASMEVEKVKS</sequence>
<evidence type="ECO:0000256" key="7">
    <source>
        <dbReference type="ARBA" id="ARBA00023242"/>
    </source>
</evidence>
<dbReference type="PANTHER" id="PTHR11051">
    <property type="entry name" value="GLYCOSYL HYDROLASE-RELATED"/>
    <property type="match status" value="1"/>
</dbReference>
<keyword evidence="4 14" id="KW-0863">Zinc-finger</keyword>
<dbReference type="GO" id="GO:0047402">
    <property type="term" value="F:protein-glucosylgalactosylhydroxylysine glucosidase activity"/>
    <property type="evidence" value="ECO:0007669"/>
    <property type="project" value="UniProtKB-EC"/>
</dbReference>
<evidence type="ECO:0000256" key="15">
    <source>
        <dbReference type="SAM" id="Coils"/>
    </source>
</evidence>
<dbReference type="InterPro" id="IPR002893">
    <property type="entry name" value="Znf_MYND"/>
</dbReference>
<evidence type="ECO:0000256" key="6">
    <source>
        <dbReference type="ARBA" id="ARBA00022833"/>
    </source>
</evidence>
<dbReference type="Gene3D" id="3.10.390.10">
    <property type="entry name" value="SAND domain-like"/>
    <property type="match status" value="1"/>
</dbReference>
<evidence type="ECO:0000256" key="16">
    <source>
        <dbReference type="SAM" id="MobiDB-lite"/>
    </source>
</evidence>
<dbReference type="InterPro" id="IPR008928">
    <property type="entry name" value="6-hairpin_glycosidase_sf"/>
</dbReference>
<keyword evidence="20" id="KW-1185">Reference proteome</keyword>
<evidence type="ECO:0000256" key="5">
    <source>
        <dbReference type="ARBA" id="ARBA00022801"/>
    </source>
</evidence>
<evidence type="ECO:0000259" key="17">
    <source>
        <dbReference type="PROSITE" id="PS50864"/>
    </source>
</evidence>
<dbReference type="Gene3D" id="6.10.140.2220">
    <property type="match status" value="1"/>
</dbReference>
<feature type="region of interest" description="Disordered" evidence="16">
    <location>
        <begin position="713"/>
        <end position="760"/>
    </location>
</feature>
<dbReference type="FunFam" id="3.10.390.10:FF:000004">
    <property type="entry name" value="Deformed epidermal autoregulatory factor 1"/>
    <property type="match status" value="1"/>
</dbReference>
<dbReference type="Proteomes" id="UP000319801">
    <property type="component" value="Unassembled WGS sequence"/>
</dbReference>
<feature type="region of interest" description="Disordered" evidence="16">
    <location>
        <begin position="1012"/>
        <end position="1041"/>
    </location>
</feature>
<dbReference type="InterPro" id="IPR012341">
    <property type="entry name" value="6hp_glycosidase-like_sf"/>
</dbReference>
<keyword evidence="6" id="KW-0862">Zinc</keyword>
<keyword evidence="7" id="KW-0539">Nucleus</keyword>
<dbReference type="InterPro" id="IPR000770">
    <property type="entry name" value="SAND_dom"/>
</dbReference>
<dbReference type="InterPro" id="IPR010919">
    <property type="entry name" value="SAND-like_dom_sf"/>
</dbReference>
<evidence type="ECO:0000313" key="20">
    <source>
        <dbReference type="Proteomes" id="UP000319801"/>
    </source>
</evidence>
<dbReference type="SMART" id="SM00258">
    <property type="entry name" value="SAND"/>
    <property type="match status" value="1"/>
</dbReference>
<evidence type="ECO:0000256" key="8">
    <source>
        <dbReference type="ARBA" id="ARBA00023295"/>
    </source>
</evidence>
<evidence type="ECO:0000256" key="2">
    <source>
        <dbReference type="ARBA" id="ARBA00022553"/>
    </source>
</evidence>
<keyword evidence="2" id="KW-0597">Phosphoprotein</keyword>
<comment type="similarity">
    <text evidence="1">Belongs to the glycosyl hydrolase 65 family.</text>
</comment>
<evidence type="ECO:0000259" key="18">
    <source>
        <dbReference type="PROSITE" id="PS50865"/>
    </source>
</evidence>
<dbReference type="PROSITE" id="PS50864">
    <property type="entry name" value="SAND"/>
    <property type="match status" value="1"/>
</dbReference>
<comment type="caution">
    <text evidence="19">The sequence shown here is derived from an EMBL/GenBank/DDBJ whole genome shotgun (WGS) entry which is preliminary data.</text>
</comment>
<keyword evidence="15" id="KW-0175">Coiled coil</keyword>
<dbReference type="SUPFAM" id="SSF63763">
    <property type="entry name" value="SAND domain-like"/>
    <property type="match status" value="1"/>
</dbReference>
<dbReference type="EMBL" id="VCAZ01000001">
    <property type="protein sequence ID" value="TSK13471.1"/>
    <property type="molecule type" value="Genomic_DNA"/>
</dbReference>
<evidence type="ECO:0000256" key="13">
    <source>
        <dbReference type="ARBA" id="ARBA00079982"/>
    </source>
</evidence>
<dbReference type="AlphaFoldDB" id="A0A556THZ7"/>
<dbReference type="SUPFAM" id="SSF48208">
    <property type="entry name" value="Six-hairpin glycosidases"/>
    <property type="match status" value="1"/>
</dbReference>
<dbReference type="OrthoDB" id="200349at2759"/>
<dbReference type="GO" id="GO:0003677">
    <property type="term" value="F:DNA binding"/>
    <property type="evidence" value="ECO:0007669"/>
    <property type="project" value="InterPro"/>
</dbReference>
<dbReference type="Pfam" id="PF01753">
    <property type="entry name" value="zf-MYND"/>
    <property type="match status" value="1"/>
</dbReference>
<dbReference type="GO" id="GO:0005829">
    <property type="term" value="C:cytosol"/>
    <property type="evidence" value="ECO:0007669"/>
    <property type="project" value="TreeGrafter"/>
</dbReference>
<name>A0A556THZ7_BAGYA</name>
<evidence type="ECO:0000256" key="4">
    <source>
        <dbReference type="ARBA" id="ARBA00022771"/>
    </source>
</evidence>
<comment type="catalytic activity">
    <reaction evidence="9">
        <text>(5R)-5-O-[alpha-D-glucosyl-(1-&gt;2)-beta-D-galactosyl]-5-hydroxy-L-lysyl-[collagen] + H2O = (5R)-5-O-(beta-D-galactosyl)-5-hydroxy-L-lysyl-[collagen] + D-glucose</text>
        <dbReference type="Rhea" id="RHEA:11068"/>
        <dbReference type="Rhea" id="RHEA-COMP:12753"/>
        <dbReference type="Rhea" id="RHEA-COMP:12754"/>
        <dbReference type="ChEBI" id="CHEBI:4167"/>
        <dbReference type="ChEBI" id="CHEBI:15377"/>
        <dbReference type="ChEBI" id="CHEBI:133443"/>
        <dbReference type="ChEBI" id="CHEBI:133452"/>
        <dbReference type="EC" id="3.2.1.107"/>
    </reaction>
</comment>
<proteinExistence type="inferred from homology"/>
<keyword evidence="3" id="KW-0479">Metal-binding</keyword>
<dbReference type="Pfam" id="PF03632">
    <property type="entry name" value="Glyco_hydro_65m"/>
    <property type="match status" value="1"/>
</dbReference>
<gene>
    <name evidence="19" type="ORF">Baya_0345</name>
</gene>
<keyword evidence="5" id="KW-0378">Hydrolase</keyword>
<reference evidence="19 20" key="1">
    <citation type="journal article" date="2019" name="Genome Biol. Evol.">
        <title>Whole-Genome Sequencing of the Giant Devil Catfish, Bagarius yarrelli.</title>
        <authorList>
            <person name="Jiang W."/>
            <person name="Lv Y."/>
            <person name="Cheng L."/>
            <person name="Yang K."/>
            <person name="Chao B."/>
            <person name="Wang X."/>
            <person name="Li Y."/>
            <person name="Pan X."/>
            <person name="You X."/>
            <person name="Zhang Y."/>
            <person name="Yang J."/>
            <person name="Li J."/>
            <person name="Zhang X."/>
            <person name="Liu S."/>
            <person name="Sun C."/>
            <person name="Yang J."/>
            <person name="Shi Q."/>
        </authorList>
    </citation>
    <scope>NUCLEOTIDE SEQUENCE [LARGE SCALE GENOMIC DNA]</scope>
    <source>
        <strain evidence="19">JWS20170419001</strain>
        <tissue evidence="19">Muscle</tissue>
    </source>
</reference>
<evidence type="ECO:0000256" key="10">
    <source>
        <dbReference type="ARBA" id="ARBA00053339"/>
    </source>
</evidence>
<dbReference type="SUPFAM" id="SSF144232">
    <property type="entry name" value="HIT/MYND zinc finger-like"/>
    <property type="match status" value="1"/>
</dbReference>
<dbReference type="PANTHER" id="PTHR11051:SF8">
    <property type="entry name" value="PROTEIN-GLUCOSYLGALACTOSYLHYDROXYLYSINE GLUCOSIDASE"/>
    <property type="match status" value="1"/>
</dbReference>
<evidence type="ECO:0000256" key="3">
    <source>
        <dbReference type="ARBA" id="ARBA00022723"/>
    </source>
</evidence>
<dbReference type="PROSITE" id="PS50865">
    <property type="entry name" value="ZF_MYND_2"/>
    <property type="match status" value="1"/>
</dbReference>